<sequence>MEVDRHQMQGTFRDHSKLHVVAFAENLGVEGFTVDLNVNNDTCSLSLWARRDNRANLEHSTVAGQDSEHHAVRAARLPFHNDPGHYKAKLVELKPLVYVFSGLQYKGKGE</sequence>
<organism evidence="1 2">
    <name type="scientific">Ceratodon purpureus</name>
    <name type="common">Fire moss</name>
    <name type="synonym">Dicranum purpureum</name>
    <dbReference type="NCBI Taxonomy" id="3225"/>
    <lineage>
        <taxon>Eukaryota</taxon>
        <taxon>Viridiplantae</taxon>
        <taxon>Streptophyta</taxon>
        <taxon>Embryophyta</taxon>
        <taxon>Bryophyta</taxon>
        <taxon>Bryophytina</taxon>
        <taxon>Bryopsida</taxon>
        <taxon>Dicranidae</taxon>
        <taxon>Pseudoditrichales</taxon>
        <taxon>Ditrichaceae</taxon>
        <taxon>Ceratodon</taxon>
    </lineage>
</organism>
<name>A0A8T0IX74_CERPU</name>
<dbReference type="Proteomes" id="UP000822688">
    <property type="component" value="Chromosome 2"/>
</dbReference>
<proteinExistence type="predicted"/>
<accession>A0A8T0IX74</accession>
<reference evidence="1" key="1">
    <citation type="submission" date="2020-06" db="EMBL/GenBank/DDBJ databases">
        <title>WGS assembly of Ceratodon purpureus strain R40.</title>
        <authorList>
            <person name="Carey S.B."/>
            <person name="Jenkins J."/>
            <person name="Shu S."/>
            <person name="Lovell J.T."/>
            <person name="Sreedasyam A."/>
            <person name="Maumus F."/>
            <person name="Tiley G.P."/>
            <person name="Fernandez-Pozo N."/>
            <person name="Barry K."/>
            <person name="Chen C."/>
            <person name="Wang M."/>
            <person name="Lipzen A."/>
            <person name="Daum C."/>
            <person name="Saski C.A."/>
            <person name="Payton A.C."/>
            <person name="Mcbreen J.C."/>
            <person name="Conrad R.E."/>
            <person name="Kollar L.M."/>
            <person name="Olsson S."/>
            <person name="Huttunen S."/>
            <person name="Landis J.B."/>
            <person name="Wickett N.J."/>
            <person name="Johnson M.G."/>
            <person name="Rensing S.A."/>
            <person name="Grimwood J."/>
            <person name="Schmutz J."/>
            <person name="Mcdaniel S.F."/>
        </authorList>
    </citation>
    <scope>NUCLEOTIDE SEQUENCE</scope>
    <source>
        <strain evidence="1">R40</strain>
    </source>
</reference>
<comment type="caution">
    <text evidence="1">The sequence shown here is derived from an EMBL/GenBank/DDBJ whole genome shotgun (WGS) entry which is preliminary data.</text>
</comment>
<evidence type="ECO:0000313" key="2">
    <source>
        <dbReference type="Proteomes" id="UP000822688"/>
    </source>
</evidence>
<dbReference type="EMBL" id="CM026422">
    <property type="protein sequence ID" value="KAG0587797.1"/>
    <property type="molecule type" value="Genomic_DNA"/>
</dbReference>
<keyword evidence="2" id="KW-1185">Reference proteome</keyword>
<protein>
    <submittedName>
        <fullName evidence="1">Uncharacterized protein</fullName>
    </submittedName>
</protein>
<gene>
    <name evidence="1" type="ORF">KC19_2G192100</name>
</gene>
<dbReference type="AlphaFoldDB" id="A0A8T0IX74"/>
<evidence type="ECO:0000313" key="1">
    <source>
        <dbReference type="EMBL" id="KAG0587797.1"/>
    </source>
</evidence>